<name>A0AB37GC43_CORAY</name>
<keyword evidence="4" id="KW-1185">Reference proteome</keyword>
<dbReference type="Proteomes" id="UP000594774">
    <property type="component" value="Chromosome"/>
</dbReference>
<accession>A0AB37GC43</accession>
<reference evidence="3 4" key="1">
    <citation type="submission" date="2020-12" db="EMBL/GenBank/DDBJ databases">
        <title>FDA dAtabase for Regulatory Grade micrObial Sequences (FDA-ARGOS): Supporting development and validation of Infectious Disease Dx tests.</title>
        <authorList>
            <person name="Sproer C."/>
            <person name="Gronow S."/>
            <person name="Severitt S."/>
            <person name="Schroder I."/>
            <person name="Tallon L."/>
            <person name="Sadzewicz L."/>
            <person name="Zhao X."/>
            <person name="Boylan J."/>
            <person name="Ott S."/>
            <person name="Bowen H."/>
            <person name="Vavikolanu K."/>
            <person name="Mehta A."/>
            <person name="Aluvathingal J."/>
            <person name="Nadendla S."/>
            <person name="Lowell S."/>
            <person name="Myers T."/>
            <person name="Yan Y."/>
            <person name="Sichtig H."/>
        </authorList>
    </citation>
    <scope>NUCLEOTIDE SEQUENCE [LARGE SCALE GENOMIC DNA]</scope>
    <source>
        <strain evidence="1 3">FDAARGOS_938</strain>
        <strain evidence="2 4">FDAARGOS_991</strain>
    </source>
</reference>
<sequence>MSSPSQKTSYRGAQFLSAVLDLVPALRRHALESVEAEDFTTEPFRIVYKTLLEIPGLDTIDGREALGLALRDQSVANGSLNGEFGRGVQLAILDIDTDRSTGDMAFPLAKSLREDRFRAETCAIFSRLAKETKTAPLETIQASLQEIYQPEIDLFVRIEHPHRRLKEVA</sequence>
<dbReference type="Proteomes" id="UP000595198">
    <property type="component" value="Chromosome"/>
</dbReference>
<evidence type="ECO:0000313" key="1">
    <source>
        <dbReference type="EMBL" id="QPR31573.1"/>
    </source>
</evidence>
<gene>
    <name evidence="1" type="ORF">I6G95_03810</name>
    <name evidence="2" type="ORF">I6H48_04390</name>
</gene>
<proteinExistence type="predicted"/>
<dbReference type="EMBL" id="CP066023">
    <property type="protein sequence ID" value="QQB83453.1"/>
    <property type="molecule type" value="Genomic_DNA"/>
</dbReference>
<evidence type="ECO:0000313" key="4">
    <source>
        <dbReference type="Proteomes" id="UP000595198"/>
    </source>
</evidence>
<evidence type="ECO:0000313" key="2">
    <source>
        <dbReference type="EMBL" id="QQB83453.1"/>
    </source>
</evidence>
<dbReference type="RefSeq" id="WP_197915179.1">
    <property type="nucleotide sequence ID" value="NZ_CP065628.1"/>
</dbReference>
<protein>
    <submittedName>
        <fullName evidence="1">Uncharacterized protein</fullName>
    </submittedName>
</protein>
<organism evidence="1 3">
    <name type="scientific">Corynebacterium amycolatum</name>
    <dbReference type="NCBI Taxonomy" id="43765"/>
    <lineage>
        <taxon>Bacteria</taxon>
        <taxon>Bacillati</taxon>
        <taxon>Actinomycetota</taxon>
        <taxon>Actinomycetes</taxon>
        <taxon>Mycobacteriales</taxon>
        <taxon>Corynebacteriaceae</taxon>
        <taxon>Corynebacterium</taxon>
    </lineage>
</organism>
<dbReference type="EMBL" id="CP065628">
    <property type="protein sequence ID" value="QPR31573.1"/>
    <property type="molecule type" value="Genomic_DNA"/>
</dbReference>
<dbReference type="AlphaFoldDB" id="A0AB37GC43"/>
<evidence type="ECO:0000313" key="3">
    <source>
        <dbReference type="Proteomes" id="UP000594774"/>
    </source>
</evidence>